<dbReference type="OrthoDB" id="312459at2759"/>
<evidence type="ECO:0000313" key="14">
    <source>
        <dbReference type="EMBL" id="ERL94546.1"/>
    </source>
</evidence>
<dbReference type="PROSITE" id="PS51456">
    <property type="entry name" value="MYOSIN_MOTOR"/>
    <property type="match status" value="1"/>
</dbReference>
<dbReference type="InterPro" id="IPR046987">
    <property type="entry name" value="Myo9"/>
</dbReference>
<dbReference type="InterPro" id="IPR002219">
    <property type="entry name" value="PKC_DAG/PE"/>
</dbReference>
<feature type="region of interest" description="Disordered" evidence="10">
    <location>
        <begin position="728"/>
        <end position="751"/>
    </location>
</feature>
<dbReference type="Pfam" id="PF00063">
    <property type="entry name" value="Myosin_head"/>
    <property type="match status" value="1"/>
</dbReference>
<evidence type="ECO:0000256" key="4">
    <source>
        <dbReference type="ARBA" id="ARBA00022741"/>
    </source>
</evidence>
<dbReference type="PANTHER" id="PTHR46184">
    <property type="entry name" value="UNCONVENTIONAL MYOSIN-IXB-LIKE PROTEIN"/>
    <property type="match status" value="1"/>
</dbReference>
<name>U4UW94_DENPD</name>
<dbReference type="SMART" id="SM00109">
    <property type="entry name" value="C1"/>
    <property type="match status" value="2"/>
</dbReference>
<dbReference type="InterPro" id="IPR046349">
    <property type="entry name" value="C1-like_sf"/>
</dbReference>
<dbReference type="InterPro" id="IPR001609">
    <property type="entry name" value="Myosin_head_motor_dom-like"/>
</dbReference>
<keyword evidence="4" id="KW-0547">Nucleotide-binding</keyword>
<dbReference type="SUPFAM" id="SSF52540">
    <property type="entry name" value="P-loop containing nucleoside triphosphate hydrolases"/>
    <property type="match status" value="1"/>
</dbReference>
<dbReference type="GO" id="GO:0035556">
    <property type="term" value="P:intracellular signal transduction"/>
    <property type="evidence" value="ECO:0007669"/>
    <property type="project" value="InterPro"/>
</dbReference>
<dbReference type="Gene3D" id="1.20.58.530">
    <property type="match status" value="1"/>
</dbReference>
<dbReference type="GO" id="GO:0005096">
    <property type="term" value="F:GTPase activator activity"/>
    <property type="evidence" value="ECO:0007669"/>
    <property type="project" value="InterPro"/>
</dbReference>
<dbReference type="Gene3D" id="3.30.60.20">
    <property type="match status" value="2"/>
</dbReference>
<dbReference type="EMBL" id="KB632391">
    <property type="protein sequence ID" value="ERL94546.1"/>
    <property type="molecule type" value="Genomic_DNA"/>
</dbReference>
<dbReference type="PROSITE" id="PS00479">
    <property type="entry name" value="ZF_DAG_PE_1"/>
    <property type="match status" value="1"/>
</dbReference>
<evidence type="ECO:0000259" key="12">
    <source>
        <dbReference type="PROSITE" id="PS50238"/>
    </source>
</evidence>
<dbReference type="InterPro" id="IPR027417">
    <property type="entry name" value="P-loop_NTPase"/>
</dbReference>
<organism evidence="14 15">
    <name type="scientific">Dendroctonus ponderosae</name>
    <name type="common">Mountain pine beetle</name>
    <dbReference type="NCBI Taxonomy" id="77166"/>
    <lineage>
        <taxon>Eukaryota</taxon>
        <taxon>Metazoa</taxon>
        <taxon>Ecdysozoa</taxon>
        <taxon>Arthropoda</taxon>
        <taxon>Hexapoda</taxon>
        <taxon>Insecta</taxon>
        <taxon>Pterygota</taxon>
        <taxon>Neoptera</taxon>
        <taxon>Endopterygota</taxon>
        <taxon>Coleoptera</taxon>
        <taxon>Polyphaga</taxon>
        <taxon>Cucujiformia</taxon>
        <taxon>Curculionidae</taxon>
        <taxon>Scolytinae</taxon>
        <taxon>Dendroctonus</taxon>
    </lineage>
</organism>
<dbReference type="GO" id="GO:0046872">
    <property type="term" value="F:metal ion binding"/>
    <property type="evidence" value="ECO:0007669"/>
    <property type="project" value="UniProtKB-KW"/>
</dbReference>
<feature type="region of interest" description="Disordered" evidence="10">
    <location>
        <begin position="401"/>
        <end position="503"/>
    </location>
</feature>
<dbReference type="SMART" id="SM00015">
    <property type="entry name" value="IQ"/>
    <property type="match status" value="4"/>
</dbReference>
<keyword evidence="5" id="KW-0862">Zinc</keyword>
<dbReference type="CDD" id="cd23767">
    <property type="entry name" value="IQCD"/>
    <property type="match status" value="1"/>
</dbReference>
<dbReference type="CDD" id="cd20818">
    <property type="entry name" value="C1_Myosin-IX"/>
    <property type="match status" value="1"/>
</dbReference>
<evidence type="ECO:0000256" key="3">
    <source>
        <dbReference type="ARBA" id="ARBA00022723"/>
    </source>
</evidence>
<evidence type="ECO:0008006" key="16">
    <source>
        <dbReference type="Google" id="ProtNLM"/>
    </source>
</evidence>
<evidence type="ECO:0000256" key="10">
    <source>
        <dbReference type="SAM" id="MobiDB-lite"/>
    </source>
</evidence>
<dbReference type="SMART" id="SM00324">
    <property type="entry name" value="RhoGAP"/>
    <property type="match status" value="1"/>
</dbReference>
<evidence type="ECO:0000313" key="15">
    <source>
        <dbReference type="Proteomes" id="UP000030742"/>
    </source>
</evidence>
<feature type="compositionally biased region" description="Basic residues" evidence="10">
    <location>
        <begin position="563"/>
        <end position="572"/>
    </location>
</feature>
<dbReference type="Proteomes" id="UP000030742">
    <property type="component" value="Unassembled WGS sequence"/>
</dbReference>
<dbReference type="SUPFAM" id="SSF48350">
    <property type="entry name" value="GTPase activation domain, GAP"/>
    <property type="match status" value="1"/>
</dbReference>
<keyword evidence="8" id="KW-0505">Motor protein</keyword>
<feature type="compositionally biased region" description="Polar residues" evidence="10">
    <location>
        <begin position="414"/>
        <end position="435"/>
    </location>
</feature>
<dbReference type="InterPro" id="IPR000048">
    <property type="entry name" value="IQ_motif_EF-hand-BS"/>
</dbReference>
<keyword evidence="2" id="KW-0963">Cytoplasm</keyword>
<evidence type="ECO:0000256" key="2">
    <source>
        <dbReference type="ARBA" id="ARBA00022490"/>
    </source>
</evidence>
<comment type="similarity">
    <text evidence="9">Belongs to the TRAFAC class myosin-kinesin ATPase superfamily. Myosin family.</text>
</comment>
<dbReference type="Pfam" id="PF00612">
    <property type="entry name" value="IQ"/>
    <property type="match status" value="3"/>
</dbReference>
<feature type="region of interest" description="Actin-binding" evidence="9">
    <location>
        <begin position="61"/>
        <end position="83"/>
    </location>
</feature>
<dbReference type="SMART" id="SM00242">
    <property type="entry name" value="MYSc"/>
    <property type="match status" value="1"/>
</dbReference>
<sequence length="1314" mass="149472">MLGCMKNKSFRPRERGKKGLKNLQSVKTLAGRTGITAMNQSQLNKARKQPMTVAAQFQQSLHSLMDTLNQANPFFIRCIKSNGNKIPNTFDADTVQRQLRYTGMLETVRIRQAGFNVRLTYDEFIQLYRILLPKGLLSSQVDVRNFLATLNLNRDDYQLENASGSVGTSKVFMRESEKYKLDCKLHQQIMASIISLQRWFRACLERRKFLRMKSAVVLLQSYCRMYLVQKHVRLLMAAVKIQKSWRSYKAREWYKKLKVGLVFFQAHCRGFKLRQRIAMGHYAKNKQAVKADLPQLEAKNDAVITKVTTKDNQELPQLEAVIIEKKMPDYEQSSIVHQQDLGNSNPNKLALRSTVSLPMVSQTGSCYYSPYLNSSANMNRYDDFDQRRKITKSHQTFDYSDLEYSAQRKGSGESLDSQRSFESQQSTDSHLNNTVREAAKPEPPQLGKQWSSTSTTSETLSEPGMAHSAPPLISQRFSKFQSSEESDSSSSKPQLVRSPAVSWAAPTVKRDSRYVNDTMRGLRSFPVRRPSKAFEDRPDVYPFDNKPNKLEEILGRPEAPARNTRKTKRNHVKSLGEEVTDSGSLDKGVLGTIDERKAHTELNRLSGTFVPPEVPSKQSLTPKRQRQNLTQLDLRRRNSDPATKVLINDSGNETSPAIKSNDKWSDFNNLDLAGHSLRKINRVSKDDVCSFCKQKLDMFITQGYKCTSCKTLFHTKCIQNKGVFEIPCESHRPGSDPSKHSRRKLRKHSRAPYDLNKSEEAKFSLTGTSEFTDRTDQIITGAEELNLMQAFIAEKIMKIENDGGKSSEVDKVFKQALREFKNNLVQIYSAASKHNGIEACNIRYKDLISIFNQAMETVCQRELKENETKNFPITLGVNAFRGFMNEFMSTKSEEKPSKAKRKKEKKRKVESYKYNGHTFLQTIINIQTACEICNSFFMWPIERGLVCQSCKLTCHKKCYGNSSTCQKEPGQPGENKRIFGVALVTLVTDENKIPLVIEKLIYTIEVKGLYTEGIYRKSGVKSKITELKNQLDENPESCEFEKYQVHVLASVLKTFLREMSEPLLTFEYYENFITAANLENDNDRITTLYDILKKLPSPNYDLMERLVFHLARVALHEETNRMSSSSLAIVFAPCVLRTNKRVPAQESLHDITSQTRCIETIIKVQLKKLRLTLDDIDTLDTACQAASNRLSSLRSSKVFSPDELLPSSQPSEQQTDDEEHLLVDHIQEIQKEKEHLTSNLPTLSHATSDDDMLSTDGDGSLDDLTCLGGEKNKAKPVVRSISSGDSKQNILPKIKWQSSSDASGKLVEDCDVMV</sequence>
<evidence type="ECO:0000256" key="6">
    <source>
        <dbReference type="ARBA" id="ARBA00022840"/>
    </source>
</evidence>
<feature type="region of interest" description="Disordered" evidence="10">
    <location>
        <begin position="607"/>
        <end position="627"/>
    </location>
</feature>
<feature type="domain" description="Phorbol-ester/DAG-type" evidence="11">
    <location>
        <begin position="674"/>
        <end position="728"/>
    </location>
</feature>
<dbReference type="Pfam" id="PF00620">
    <property type="entry name" value="RhoGAP"/>
    <property type="match status" value="1"/>
</dbReference>
<dbReference type="Gene3D" id="3.30.70.1590">
    <property type="match status" value="1"/>
</dbReference>
<dbReference type="InterPro" id="IPR036961">
    <property type="entry name" value="Kinesin_motor_dom_sf"/>
</dbReference>
<dbReference type="SUPFAM" id="SSF57889">
    <property type="entry name" value="Cysteine-rich domain"/>
    <property type="match status" value="2"/>
</dbReference>
<keyword evidence="3" id="KW-0479">Metal-binding</keyword>
<comment type="subcellular location">
    <subcellularLocation>
        <location evidence="1">Cytoplasm</location>
    </subcellularLocation>
</comment>
<feature type="domain" description="Phorbol-ester/DAG-type" evidence="11">
    <location>
        <begin position="916"/>
        <end position="965"/>
    </location>
</feature>
<feature type="domain" description="Myosin motor" evidence="13">
    <location>
        <begin position="1"/>
        <end position="186"/>
    </location>
</feature>
<comment type="caution">
    <text evidence="9">Lacks conserved residue(s) required for the propagation of feature annotation.</text>
</comment>
<dbReference type="GO" id="GO:0051015">
    <property type="term" value="F:actin filament binding"/>
    <property type="evidence" value="ECO:0007669"/>
    <property type="project" value="TreeGrafter"/>
</dbReference>
<feature type="compositionally biased region" description="Low complexity" evidence="10">
    <location>
        <begin position="477"/>
        <end position="492"/>
    </location>
</feature>
<evidence type="ECO:0000256" key="9">
    <source>
        <dbReference type="PROSITE-ProRule" id="PRU00782"/>
    </source>
</evidence>
<dbReference type="InterPro" id="IPR008936">
    <property type="entry name" value="Rho_GTPase_activation_prot"/>
</dbReference>
<evidence type="ECO:0000256" key="7">
    <source>
        <dbReference type="ARBA" id="ARBA00023123"/>
    </source>
</evidence>
<dbReference type="Pfam" id="PF00130">
    <property type="entry name" value="C1_1"/>
    <property type="match status" value="1"/>
</dbReference>
<evidence type="ECO:0000259" key="11">
    <source>
        <dbReference type="PROSITE" id="PS50081"/>
    </source>
</evidence>
<dbReference type="Gene3D" id="1.10.555.10">
    <property type="entry name" value="Rho GTPase activation protein"/>
    <property type="match status" value="1"/>
</dbReference>
<gene>
    <name evidence="14" type="ORF">D910_11823</name>
</gene>
<dbReference type="FunFam" id="3.40.850.10:FF:000008">
    <property type="entry name" value="Putative unconventional myosin-IXa"/>
    <property type="match status" value="1"/>
</dbReference>
<dbReference type="GO" id="GO:0005524">
    <property type="term" value="F:ATP binding"/>
    <property type="evidence" value="ECO:0007669"/>
    <property type="project" value="UniProtKB-KW"/>
</dbReference>
<dbReference type="Gene3D" id="1.20.5.190">
    <property type="match status" value="2"/>
</dbReference>
<feature type="compositionally biased region" description="Basic and acidic residues" evidence="10">
    <location>
        <begin position="728"/>
        <end position="739"/>
    </location>
</feature>
<feature type="compositionally biased region" description="Basic residues" evidence="10">
    <location>
        <begin position="740"/>
        <end position="750"/>
    </location>
</feature>
<protein>
    <recommendedName>
        <fullName evidence="16">Phorbol-ester/DAG-type domain-containing protein</fullName>
    </recommendedName>
</protein>
<evidence type="ECO:0000259" key="13">
    <source>
        <dbReference type="PROSITE" id="PS51456"/>
    </source>
</evidence>
<dbReference type="PROSITE" id="PS50081">
    <property type="entry name" value="ZF_DAG_PE_2"/>
    <property type="match status" value="2"/>
</dbReference>
<feature type="compositionally biased region" description="Low complexity" evidence="10">
    <location>
        <begin position="451"/>
        <end position="462"/>
    </location>
</feature>
<feature type="domain" description="Rho-GAP" evidence="12">
    <location>
        <begin position="981"/>
        <end position="1169"/>
    </location>
</feature>
<proteinExistence type="inferred from homology"/>
<feature type="compositionally biased region" description="Polar residues" evidence="10">
    <location>
        <begin position="616"/>
        <end position="627"/>
    </location>
</feature>
<keyword evidence="9" id="KW-0009">Actin-binding</keyword>
<dbReference type="InterPro" id="IPR000198">
    <property type="entry name" value="RhoGAP_dom"/>
</dbReference>
<evidence type="ECO:0000256" key="8">
    <source>
        <dbReference type="ARBA" id="ARBA00023175"/>
    </source>
</evidence>
<dbReference type="Gene3D" id="3.40.850.10">
    <property type="entry name" value="Kinesin motor domain"/>
    <property type="match status" value="1"/>
</dbReference>
<accession>U4UW94</accession>
<keyword evidence="6" id="KW-0067">ATP-binding</keyword>
<dbReference type="STRING" id="77166.U4UW94"/>
<evidence type="ECO:0000256" key="5">
    <source>
        <dbReference type="ARBA" id="ARBA00022833"/>
    </source>
</evidence>
<dbReference type="PROSITE" id="PS50096">
    <property type="entry name" value="IQ"/>
    <property type="match status" value="2"/>
</dbReference>
<evidence type="ECO:0000256" key="1">
    <source>
        <dbReference type="ARBA" id="ARBA00004496"/>
    </source>
</evidence>
<dbReference type="PANTHER" id="PTHR46184:SF5">
    <property type="entry name" value="UNCONVENTIONAL MYOSIN-IXA-LIKE"/>
    <property type="match status" value="1"/>
</dbReference>
<dbReference type="GO" id="GO:0000146">
    <property type="term" value="F:microfilament motor activity"/>
    <property type="evidence" value="ECO:0007669"/>
    <property type="project" value="InterPro"/>
</dbReference>
<dbReference type="PROSITE" id="PS50238">
    <property type="entry name" value="RHOGAP"/>
    <property type="match status" value="1"/>
</dbReference>
<dbReference type="GO" id="GO:0005884">
    <property type="term" value="C:actin filament"/>
    <property type="evidence" value="ECO:0007669"/>
    <property type="project" value="TreeGrafter"/>
</dbReference>
<dbReference type="GO" id="GO:0005737">
    <property type="term" value="C:cytoplasm"/>
    <property type="evidence" value="ECO:0007669"/>
    <property type="project" value="UniProtKB-SubCell"/>
</dbReference>
<keyword evidence="7 9" id="KW-0518">Myosin</keyword>
<feature type="region of interest" description="Disordered" evidence="10">
    <location>
        <begin position="555"/>
        <end position="588"/>
    </location>
</feature>
<dbReference type="GO" id="GO:0016459">
    <property type="term" value="C:myosin complex"/>
    <property type="evidence" value="ECO:0007669"/>
    <property type="project" value="UniProtKB-KW"/>
</dbReference>
<reference evidence="14 15" key="1">
    <citation type="journal article" date="2013" name="Genome Biol.">
        <title>Draft genome of the mountain pine beetle, Dendroctonus ponderosae Hopkins, a major forest pest.</title>
        <authorList>
            <person name="Keeling C.I."/>
            <person name="Yuen M.M."/>
            <person name="Liao N.Y."/>
            <person name="Docking T.R."/>
            <person name="Chan S.K."/>
            <person name="Taylor G.A."/>
            <person name="Palmquist D.L."/>
            <person name="Jackman S.D."/>
            <person name="Nguyen A."/>
            <person name="Li M."/>
            <person name="Henderson H."/>
            <person name="Janes J.K."/>
            <person name="Zhao Y."/>
            <person name="Pandoh P."/>
            <person name="Moore R."/>
            <person name="Sperling F.A."/>
            <person name="Huber D.P."/>
            <person name="Birol I."/>
            <person name="Jones S.J."/>
            <person name="Bohlmann J."/>
        </authorList>
    </citation>
    <scope>NUCLEOTIDE SEQUENCE</scope>
</reference>